<name>A0A1D1W9Q1_RAMVA</name>
<keyword evidence="2" id="KW-1185">Reference proteome</keyword>
<dbReference type="AlphaFoldDB" id="A0A1D1W9Q1"/>
<accession>A0A1D1W9Q1</accession>
<comment type="caution">
    <text evidence="1">The sequence shown here is derived from an EMBL/GenBank/DDBJ whole genome shotgun (WGS) entry which is preliminary data.</text>
</comment>
<proteinExistence type="predicted"/>
<gene>
    <name evidence="1" type="primary">RvY_18009-1</name>
    <name evidence="1" type="synonym">RvY_18009.1</name>
    <name evidence="1" type="ORF">RvY_18009</name>
</gene>
<dbReference type="Proteomes" id="UP000186922">
    <property type="component" value="Unassembled WGS sequence"/>
</dbReference>
<evidence type="ECO:0000313" key="1">
    <source>
        <dbReference type="EMBL" id="GAV08294.1"/>
    </source>
</evidence>
<reference evidence="1 2" key="1">
    <citation type="journal article" date="2016" name="Nat. Commun.">
        <title>Extremotolerant tardigrade genome and improved radiotolerance of human cultured cells by tardigrade-unique protein.</title>
        <authorList>
            <person name="Hashimoto T."/>
            <person name="Horikawa D.D."/>
            <person name="Saito Y."/>
            <person name="Kuwahara H."/>
            <person name="Kozuka-Hata H."/>
            <person name="Shin-I T."/>
            <person name="Minakuchi Y."/>
            <person name="Ohishi K."/>
            <person name="Motoyama A."/>
            <person name="Aizu T."/>
            <person name="Enomoto A."/>
            <person name="Kondo K."/>
            <person name="Tanaka S."/>
            <person name="Hara Y."/>
            <person name="Koshikawa S."/>
            <person name="Sagara H."/>
            <person name="Miura T."/>
            <person name="Yokobori S."/>
            <person name="Miyagawa K."/>
            <person name="Suzuki Y."/>
            <person name="Kubo T."/>
            <person name="Oyama M."/>
            <person name="Kohara Y."/>
            <person name="Fujiyama A."/>
            <person name="Arakawa K."/>
            <person name="Katayama T."/>
            <person name="Toyoda A."/>
            <person name="Kunieda T."/>
        </authorList>
    </citation>
    <scope>NUCLEOTIDE SEQUENCE [LARGE SCALE GENOMIC DNA]</scope>
    <source>
        <strain evidence="1 2">YOKOZUNA-1</strain>
    </source>
</reference>
<organism evidence="1 2">
    <name type="scientific">Ramazzottius varieornatus</name>
    <name type="common">Water bear</name>
    <name type="synonym">Tardigrade</name>
    <dbReference type="NCBI Taxonomy" id="947166"/>
    <lineage>
        <taxon>Eukaryota</taxon>
        <taxon>Metazoa</taxon>
        <taxon>Ecdysozoa</taxon>
        <taxon>Tardigrada</taxon>
        <taxon>Eutardigrada</taxon>
        <taxon>Parachela</taxon>
        <taxon>Hypsibioidea</taxon>
        <taxon>Ramazzottiidae</taxon>
        <taxon>Ramazzottius</taxon>
    </lineage>
</organism>
<dbReference type="EMBL" id="BDGG01000017">
    <property type="protein sequence ID" value="GAV08294.1"/>
    <property type="molecule type" value="Genomic_DNA"/>
</dbReference>
<sequence>MMAADGTAEINEAAEPVRSATWLMGNLYVKGLASKKLMLKSMSKFLQVDEGRDRDEDLLAVDFECLPYLLMACTLRRSADLPKHTKVPRHAENAAAVRSTVR</sequence>
<evidence type="ECO:0000313" key="2">
    <source>
        <dbReference type="Proteomes" id="UP000186922"/>
    </source>
</evidence>
<protein>
    <submittedName>
        <fullName evidence="1">Uncharacterized protein</fullName>
    </submittedName>
</protein>